<evidence type="ECO:0000313" key="1">
    <source>
        <dbReference type="EMBL" id="KAK0730885.1"/>
    </source>
</evidence>
<protein>
    <submittedName>
        <fullName evidence="1">Uncharacterized protein</fullName>
    </submittedName>
</protein>
<dbReference type="Proteomes" id="UP001172102">
    <property type="component" value="Unassembled WGS sequence"/>
</dbReference>
<comment type="caution">
    <text evidence="1">The sequence shown here is derived from an EMBL/GenBank/DDBJ whole genome shotgun (WGS) entry which is preliminary data.</text>
</comment>
<sequence>MADEPEQVEYLAAVEHIPNFHSDLWELLHRNPDLLRRRGGLQLLGLAMRGTNTLDISSYPWVTETQILELIEKNSLAEHVLSIDLSNNTTVDIGSIRKILNACPNVTELSVLCVDSLSLVPLLDSVDGSNVRRLLHSELFRYPISRRNATAISGHFSSATNTRHIVKQAIAIRGRTGRTGIYGLSWCDQLARYYADASLEDLRIRGRRRLSSQCYVLSISPFPLQPLPGKLYQTREFPIVAKRWEGPCHEEIRPREWTVLVLATVERLERQVLPTVKHKFLTRNHEGHLVIADVKEFYRLTTQQEGCSDAKLAELEKQTRDLECYMYAAWSSAYGDRLLANEPGDVSKSCGEDEVMEIVSKVLHLRTSTN</sequence>
<organism evidence="1 2">
    <name type="scientific">Lasiosphaeris hirsuta</name>
    <dbReference type="NCBI Taxonomy" id="260670"/>
    <lineage>
        <taxon>Eukaryota</taxon>
        <taxon>Fungi</taxon>
        <taxon>Dikarya</taxon>
        <taxon>Ascomycota</taxon>
        <taxon>Pezizomycotina</taxon>
        <taxon>Sordariomycetes</taxon>
        <taxon>Sordariomycetidae</taxon>
        <taxon>Sordariales</taxon>
        <taxon>Lasiosphaeriaceae</taxon>
        <taxon>Lasiosphaeris</taxon>
    </lineage>
</organism>
<reference evidence="1" key="1">
    <citation type="submission" date="2023-06" db="EMBL/GenBank/DDBJ databases">
        <title>Genome-scale phylogeny and comparative genomics of the fungal order Sordariales.</title>
        <authorList>
            <consortium name="Lawrence Berkeley National Laboratory"/>
            <person name="Hensen N."/>
            <person name="Bonometti L."/>
            <person name="Westerberg I."/>
            <person name="Brannstrom I.O."/>
            <person name="Guillou S."/>
            <person name="Cros-Aarteil S."/>
            <person name="Calhoun S."/>
            <person name="Haridas S."/>
            <person name="Kuo A."/>
            <person name="Mondo S."/>
            <person name="Pangilinan J."/>
            <person name="Riley R."/>
            <person name="Labutti K."/>
            <person name="Andreopoulos B."/>
            <person name="Lipzen A."/>
            <person name="Chen C."/>
            <person name="Yanf M."/>
            <person name="Daum C."/>
            <person name="Ng V."/>
            <person name="Clum A."/>
            <person name="Steindorff A."/>
            <person name="Ohm R."/>
            <person name="Martin F."/>
            <person name="Silar P."/>
            <person name="Natvig D."/>
            <person name="Lalanne C."/>
            <person name="Gautier V."/>
            <person name="Ament-Velasquez S.L."/>
            <person name="Kruys A."/>
            <person name="Hutchinson M.I."/>
            <person name="Powell A.J."/>
            <person name="Barry K."/>
            <person name="Miller A.N."/>
            <person name="Grigoriev I.V."/>
            <person name="Debuchy R."/>
            <person name="Gladieux P."/>
            <person name="Thoren M.H."/>
            <person name="Johannesson H."/>
        </authorList>
    </citation>
    <scope>NUCLEOTIDE SEQUENCE</scope>
    <source>
        <strain evidence="1">SMH4607-1</strain>
    </source>
</reference>
<keyword evidence="2" id="KW-1185">Reference proteome</keyword>
<proteinExistence type="predicted"/>
<name>A0AA40BAY7_9PEZI</name>
<accession>A0AA40BAY7</accession>
<evidence type="ECO:0000313" key="2">
    <source>
        <dbReference type="Proteomes" id="UP001172102"/>
    </source>
</evidence>
<dbReference type="EMBL" id="JAUKUA010000001">
    <property type="protein sequence ID" value="KAK0730885.1"/>
    <property type="molecule type" value="Genomic_DNA"/>
</dbReference>
<gene>
    <name evidence="1" type="ORF">B0H67DRAFT_639334</name>
</gene>
<dbReference type="AlphaFoldDB" id="A0AA40BAY7"/>